<evidence type="ECO:0000256" key="8">
    <source>
        <dbReference type="ARBA" id="ARBA00023002"/>
    </source>
</evidence>
<reference evidence="18" key="1">
    <citation type="submission" date="2020-02" db="EMBL/GenBank/DDBJ databases">
        <authorList>
            <person name="Scholz U."/>
            <person name="Mascher M."/>
            <person name="Fiebig A."/>
        </authorList>
    </citation>
    <scope>NUCLEOTIDE SEQUENCE</scope>
</reference>
<feature type="binding site" evidence="13">
    <location>
        <position position="20"/>
    </location>
    <ligand>
        <name>Ca(2+)</name>
        <dbReference type="ChEBI" id="CHEBI:29108"/>
        <label>1</label>
    </ligand>
</feature>
<dbReference type="PANTHER" id="PTHR31517">
    <property type="match status" value="1"/>
</dbReference>
<dbReference type="GO" id="GO:0042744">
    <property type="term" value="P:hydrogen peroxide catabolic process"/>
    <property type="evidence" value="ECO:0007669"/>
    <property type="project" value="UniProtKB-KW"/>
</dbReference>
<evidence type="ECO:0000256" key="6">
    <source>
        <dbReference type="ARBA" id="ARBA00022729"/>
    </source>
</evidence>
<keyword evidence="6" id="KW-0732">Signal</keyword>
<dbReference type="EMBL" id="LR746264">
    <property type="protein sequence ID" value="CAA7389449.1"/>
    <property type="molecule type" value="Genomic_DNA"/>
</dbReference>
<evidence type="ECO:0000256" key="14">
    <source>
        <dbReference type="PIRSR" id="PIRSR600823-5"/>
    </source>
</evidence>
<name>A0A7I8JZG7_SPIIN</name>
<evidence type="ECO:0000313" key="19">
    <source>
        <dbReference type="Proteomes" id="UP000663760"/>
    </source>
</evidence>
<comment type="cofactor">
    <cofactor evidence="13">
        <name>Ca(2+)</name>
        <dbReference type="ChEBI" id="CHEBI:29108"/>
    </cofactor>
    <text evidence="13">Binds 2 calcium ions per subunit.</text>
</comment>
<evidence type="ECO:0000256" key="9">
    <source>
        <dbReference type="ARBA" id="ARBA00023004"/>
    </source>
</evidence>
<dbReference type="PRINTS" id="PR00458">
    <property type="entry name" value="PEROXIDASE"/>
</dbReference>
<feature type="domain" description="Plant heme peroxidase family profile" evidence="16">
    <location>
        <begin position="1"/>
        <end position="254"/>
    </location>
</feature>
<feature type="binding site" evidence="13">
    <location>
        <position position="4"/>
    </location>
    <ligand>
        <name>Ca(2+)</name>
        <dbReference type="ChEBI" id="CHEBI:29108"/>
        <label>1</label>
    </ligand>
</feature>
<feature type="binding site" evidence="13">
    <location>
        <position position="8"/>
    </location>
    <ligand>
        <name>Ca(2+)</name>
        <dbReference type="ChEBI" id="CHEBI:29108"/>
        <label>1</label>
    </ligand>
</feature>
<evidence type="ECO:0000256" key="7">
    <source>
        <dbReference type="ARBA" id="ARBA00022837"/>
    </source>
</evidence>
<keyword evidence="11" id="KW-0376">Hydrogen peroxide</keyword>
<dbReference type="InterPro" id="IPR033905">
    <property type="entry name" value="Secretory_peroxidase"/>
</dbReference>
<keyword evidence="3" id="KW-0575">Peroxidase</keyword>
<feature type="disulfide bond" evidence="14">
    <location>
        <begin position="52"/>
        <end position="250"/>
    </location>
</feature>
<evidence type="ECO:0000256" key="3">
    <source>
        <dbReference type="ARBA" id="ARBA00022559"/>
    </source>
</evidence>
<comment type="cofactor">
    <cofactor evidence="13">
        <name>heme b</name>
        <dbReference type="ChEBI" id="CHEBI:60344"/>
    </cofactor>
    <text evidence="13">Binds 1 heme b (iron(II)-protoporphyrin IX) group per subunit.</text>
</comment>
<dbReference type="EC" id="1.11.1.7" evidence="2"/>
<dbReference type="EMBL" id="LR743588">
    <property type="protein sequence ID" value="CAA2615008.1"/>
    <property type="molecule type" value="Genomic_DNA"/>
</dbReference>
<gene>
    <name evidence="17" type="ORF">SI7747_01001371</name>
    <name evidence="18" type="ORF">SI8410_01001497</name>
</gene>
<dbReference type="InterPro" id="IPR002016">
    <property type="entry name" value="Haem_peroxidase"/>
</dbReference>
<keyword evidence="19" id="KW-1185">Reference proteome</keyword>
<keyword evidence="4" id="KW-0349">Heme</keyword>
<keyword evidence="10 14" id="KW-1015">Disulfide bond</keyword>
<dbReference type="Pfam" id="PF00141">
    <property type="entry name" value="peroxidase"/>
    <property type="match status" value="1"/>
</dbReference>
<evidence type="ECO:0000256" key="12">
    <source>
        <dbReference type="PIRSR" id="PIRSR600823-2"/>
    </source>
</evidence>
<keyword evidence="5 13" id="KW-0479">Metal-binding</keyword>
<evidence type="ECO:0000256" key="5">
    <source>
        <dbReference type="ARBA" id="ARBA00022723"/>
    </source>
</evidence>
<dbReference type="PANTHER" id="PTHR31517:SF80">
    <property type="entry name" value="PEROXIDASE"/>
    <property type="match status" value="1"/>
</dbReference>
<dbReference type="Gene3D" id="1.10.420.10">
    <property type="entry name" value="Peroxidase, domain 2"/>
    <property type="match status" value="1"/>
</dbReference>
<feature type="binding site" evidence="13">
    <location>
        <position position="174"/>
    </location>
    <ligand>
        <name>Ca(2+)</name>
        <dbReference type="ChEBI" id="CHEBI:29108"/>
        <label>2</label>
    </ligand>
</feature>
<dbReference type="GO" id="GO:0006979">
    <property type="term" value="P:response to oxidative stress"/>
    <property type="evidence" value="ECO:0007669"/>
    <property type="project" value="InterPro"/>
</dbReference>
<accession>A0A7I8JZG7</accession>
<feature type="binding site" description="axial binding residue" evidence="13">
    <location>
        <position position="124"/>
    </location>
    <ligand>
        <name>heme b</name>
        <dbReference type="ChEBI" id="CHEBI:60344"/>
    </ligand>
    <ligandPart>
        <name>Fe</name>
        <dbReference type="ChEBI" id="CHEBI:18248"/>
    </ligandPart>
</feature>
<proteinExistence type="inferred from homology"/>
<protein>
    <recommendedName>
        <fullName evidence="2">peroxidase</fullName>
        <ecNumber evidence="2">1.11.1.7</ecNumber>
    </recommendedName>
</protein>
<evidence type="ECO:0000256" key="15">
    <source>
        <dbReference type="RuleBase" id="RU004241"/>
    </source>
</evidence>
<feature type="binding site" evidence="13">
    <location>
        <position position="177"/>
    </location>
    <ligand>
        <name>Ca(2+)</name>
        <dbReference type="ChEBI" id="CHEBI:29108"/>
        <label>2</label>
    </ligand>
</feature>
<comment type="similarity">
    <text evidence="15">Belongs to the peroxidase family.</text>
</comment>
<evidence type="ECO:0000259" key="16">
    <source>
        <dbReference type="PROSITE" id="PS50873"/>
    </source>
</evidence>
<feature type="binding site" evidence="13">
    <location>
        <position position="182"/>
    </location>
    <ligand>
        <name>Ca(2+)</name>
        <dbReference type="ChEBI" id="CHEBI:29108"/>
        <label>2</label>
    </ligand>
</feature>
<evidence type="ECO:0000256" key="2">
    <source>
        <dbReference type="ARBA" id="ARBA00012313"/>
    </source>
</evidence>
<feature type="binding site" evidence="13">
    <location>
        <position position="2"/>
    </location>
    <ligand>
        <name>Ca(2+)</name>
        <dbReference type="ChEBI" id="CHEBI:29108"/>
        <label>1</label>
    </ligand>
</feature>
<keyword evidence="8" id="KW-0560">Oxidoreductase</keyword>
<dbReference type="GO" id="GO:0140825">
    <property type="term" value="F:lactoperoxidase activity"/>
    <property type="evidence" value="ECO:0007669"/>
    <property type="project" value="UniProtKB-EC"/>
</dbReference>
<evidence type="ECO:0000256" key="11">
    <source>
        <dbReference type="ARBA" id="ARBA00023324"/>
    </source>
</evidence>
<keyword evidence="7 13" id="KW-0106">Calcium</keyword>
<dbReference type="InterPro" id="IPR000823">
    <property type="entry name" value="Peroxidase_pln"/>
</dbReference>
<feature type="disulfide bond" evidence="14">
    <location>
        <begin position="131"/>
        <end position="158"/>
    </location>
</feature>
<dbReference type="FunFam" id="1.10.420.10:FF:000007">
    <property type="entry name" value="Peroxidase"/>
    <property type="match status" value="1"/>
</dbReference>
<dbReference type="PRINTS" id="PR00461">
    <property type="entry name" value="PLPEROXIDASE"/>
</dbReference>
<dbReference type="GO" id="GO:0046872">
    <property type="term" value="F:metal ion binding"/>
    <property type="evidence" value="ECO:0007669"/>
    <property type="project" value="UniProtKB-KW"/>
</dbReference>
<dbReference type="SUPFAM" id="SSF48113">
    <property type="entry name" value="Heme-dependent peroxidases"/>
    <property type="match status" value="1"/>
</dbReference>
<dbReference type="Gene3D" id="1.10.520.10">
    <property type="match status" value="1"/>
</dbReference>
<dbReference type="InterPro" id="IPR010255">
    <property type="entry name" value="Haem_peroxidase_sf"/>
</dbReference>
<organism evidence="18 19">
    <name type="scientific">Spirodela intermedia</name>
    <name type="common">Intermediate duckweed</name>
    <dbReference type="NCBI Taxonomy" id="51605"/>
    <lineage>
        <taxon>Eukaryota</taxon>
        <taxon>Viridiplantae</taxon>
        <taxon>Streptophyta</taxon>
        <taxon>Embryophyta</taxon>
        <taxon>Tracheophyta</taxon>
        <taxon>Spermatophyta</taxon>
        <taxon>Magnoliopsida</taxon>
        <taxon>Liliopsida</taxon>
        <taxon>Araceae</taxon>
        <taxon>Lemnoideae</taxon>
        <taxon>Spirodela</taxon>
    </lineage>
</organism>
<comment type="catalytic activity">
    <reaction evidence="1">
        <text>2 a phenolic donor + H2O2 = 2 a phenolic radical donor + 2 H2O</text>
        <dbReference type="Rhea" id="RHEA:56136"/>
        <dbReference type="ChEBI" id="CHEBI:15377"/>
        <dbReference type="ChEBI" id="CHEBI:16240"/>
        <dbReference type="ChEBI" id="CHEBI:139520"/>
        <dbReference type="ChEBI" id="CHEBI:139521"/>
        <dbReference type="EC" id="1.11.1.7"/>
    </reaction>
</comment>
<dbReference type="GO" id="GO:0020037">
    <property type="term" value="F:heme binding"/>
    <property type="evidence" value="ECO:0007669"/>
    <property type="project" value="InterPro"/>
</dbReference>
<dbReference type="CDD" id="cd00693">
    <property type="entry name" value="secretory_peroxidase"/>
    <property type="match status" value="1"/>
</dbReference>
<evidence type="ECO:0000256" key="10">
    <source>
        <dbReference type="ARBA" id="ARBA00023157"/>
    </source>
</evidence>
<sequence length="256" mass="27826">MVGGCDASILLVTAAGAMSEQTSQRSFGMRNFKYVATIKDALERECPATVSCADIVALSARDGVALLGGPYVPMKMGRKDSRVSRLEAVEDSIPNHDSDISLVLSRFQSIGINVEGTVALLGSHSVGRVHCVNLVHRLYPAVDPTLDPDYAAYLKGRCPSPEPDPTAVAYGRNDRETPMTIDNMYYKHLLQHKGLLRVDQQLASDPSTAPFVAKMAADNGYFYERFADALLLLSESNPLPSDKGEVRKDCRFVNSG</sequence>
<dbReference type="PROSITE" id="PS50873">
    <property type="entry name" value="PEROXIDASE_4"/>
    <property type="match status" value="1"/>
</dbReference>
<evidence type="ECO:0000313" key="18">
    <source>
        <dbReference type="EMBL" id="CAA7389449.1"/>
    </source>
</evidence>
<evidence type="ECO:0000313" key="17">
    <source>
        <dbReference type="EMBL" id="CAA2615008.1"/>
    </source>
</evidence>
<feature type="binding site" evidence="13">
    <location>
        <position position="6"/>
    </location>
    <ligand>
        <name>Ca(2+)</name>
        <dbReference type="ChEBI" id="CHEBI:29108"/>
        <label>1</label>
    </ligand>
</feature>
<evidence type="ECO:0000256" key="1">
    <source>
        <dbReference type="ARBA" id="ARBA00000189"/>
    </source>
</evidence>
<dbReference type="AlphaFoldDB" id="A0A7I8JZG7"/>
<feature type="binding site" evidence="12">
    <location>
        <position position="94"/>
    </location>
    <ligand>
        <name>substrate</name>
    </ligand>
</feature>
<evidence type="ECO:0000256" key="13">
    <source>
        <dbReference type="PIRSR" id="PIRSR600823-3"/>
    </source>
</evidence>
<evidence type="ECO:0000256" key="4">
    <source>
        <dbReference type="ARBA" id="ARBA00022617"/>
    </source>
</evidence>
<dbReference type="OrthoDB" id="2859658at2759"/>
<keyword evidence="9 13" id="KW-0408">Iron</keyword>
<dbReference type="Proteomes" id="UP000663760">
    <property type="component" value="Chromosome 1"/>
</dbReference>